<keyword evidence="6" id="KW-1185">Reference proteome</keyword>
<protein>
    <submittedName>
        <fullName evidence="5">Uncharacterized protein</fullName>
    </submittedName>
</protein>
<keyword evidence="3" id="KW-0808">Transferase</keyword>
<dbReference type="GO" id="GO:0008318">
    <property type="term" value="F:protein prenyltransferase activity"/>
    <property type="evidence" value="ECO:0007669"/>
    <property type="project" value="InterPro"/>
</dbReference>
<feature type="non-terminal residue" evidence="5">
    <location>
        <position position="1"/>
    </location>
</feature>
<dbReference type="Proteomes" id="UP000198211">
    <property type="component" value="Unassembled WGS sequence"/>
</dbReference>
<comment type="caution">
    <text evidence="5">The sequence shown here is derived from an EMBL/GenBank/DDBJ whole genome shotgun (WGS) entry which is preliminary data.</text>
</comment>
<dbReference type="AlphaFoldDB" id="A0A225UGY9"/>
<organism evidence="5 6">
    <name type="scientific">Phytophthora megakarya</name>
    <dbReference type="NCBI Taxonomy" id="4795"/>
    <lineage>
        <taxon>Eukaryota</taxon>
        <taxon>Sar</taxon>
        <taxon>Stramenopiles</taxon>
        <taxon>Oomycota</taxon>
        <taxon>Peronosporomycetes</taxon>
        <taxon>Peronosporales</taxon>
        <taxon>Peronosporaceae</taxon>
        <taxon>Phytophthora</taxon>
    </lineage>
</organism>
<dbReference type="SUPFAM" id="SSF48439">
    <property type="entry name" value="Protein prenylyltransferase"/>
    <property type="match status" value="1"/>
</dbReference>
<dbReference type="Gene3D" id="1.25.40.120">
    <property type="entry name" value="Protein prenylyltransferase"/>
    <property type="match status" value="1"/>
</dbReference>
<sequence length="230" mass="26867">HAWSFRHWIVSRMPLEQTLQELEEMEQWCKTHVTDHSGWNHRQHTINELAKRYEESGEDNNSSLKVILDEYKFVSGIMAPYPTHEALWCHRRFVVHGLLNHVSRGEINSGNMASVHEMLSRATSTLSSAKREPFEAATLIVAWDEILDALRSNSTDGYLMLRALMCEIKTAWVCGNQFSRRYATWCHARLRIFCADDKQLERTLITAEVRSSLQKHLINEDVLEDLWIRM</sequence>
<name>A0A225UGY9_9STRA</name>
<comment type="similarity">
    <text evidence="1">Belongs to the protein prenyltransferase subunit alpha family.</text>
</comment>
<accession>A0A225UGY9</accession>
<evidence type="ECO:0000256" key="4">
    <source>
        <dbReference type="ARBA" id="ARBA00022737"/>
    </source>
</evidence>
<evidence type="ECO:0000313" key="6">
    <source>
        <dbReference type="Proteomes" id="UP000198211"/>
    </source>
</evidence>
<dbReference type="OrthoDB" id="1924260at2759"/>
<evidence type="ECO:0000256" key="2">
    <source>
        <dbReference type="ARBA" id="ARBA00022602"/>
    </source>
</evidence>
<gene>
    <name evidence="5" type="ORF">PHMEG_00038752</name>
</gene>
<keyword evidence="4" id="KW-0677">Repeat</keyword>
<keyword evidence="2" id="KW-0637">Prenyltransferase</keyword>
<dbReference type="EMBL" id="NBNE01018368">
    <property type="protein sequence ID" value="OWY92305.1"/>
    <property type="molecule type" value="Genomic_DNA"/>
</dbReference>
<reference evidence="6" key="1">
    <citation type="submission" date="2017-03" db="EMBL/GenBank/DDBJ databases">
        <title>Phytopthora megakarya and P. palmivora, two closely related causual agents of cacao black pod achieved similar genome size and gene model numbers by different mechanisms.</title>
        <authorList>
            <person name="Ali S."/>
            <person name="Shao J."/>
            <person name="Larry D.J."/>
            <person name="Kronmiller B."/>
            <person name="Shen D."/>
            <person name="Strem M.D."/>
            <person name="Melnick R.L."/>
            <person name="Guiltinan M.J."/>
            <person name="Tyler B.M."/>
            <person name="Meinhardt L.W."/>
            <person name="Bailey B.A."/>
        </authorList>
    </citation>
    <scope>NUCLEOTIDE SEQUENCE [LARGE SCALE GENOMIC DNA]</scope>
    <source>
        <strain evidence="6">zdho120</strain>
    </source>
</reference>
<dbReference type="Pfam" id="PF01239">
    <property type="entry name" value="PPTA"/>
    <property type="match status" value="1"/>
</dbReference>
<evidence type="ECO:0000313" key="5">
    <source>
        <dbReference type="EMBL" id="OWY92305.1"/>
    </source>
</evidence>
<dbReference type="PANTHER" id="PTHR11129:SF3">
    <property type="entry name" value="PROTEIN PRENYLTRANSFERASE ALPHA SUBUNIT REPEAT-CONTAINING PROTEIN 1"/>
    <property type="match status" value="1"/>
</dbReference>
<dbReference type="STRING" id="4795.A0A225UGY9"/>
<dbReference type="PANTHER" id="PTHR11129">
    <property type="entry name" value="PROTEIN FARNESYLTRANSFERASE ALPHA SUBUNIT/RAB GERANYLGERANYL TRANSFERASE ALPHA SUBUNIT"/>
    <property type="match status" value="1"/>
</dbReference>
<dbReference type="GO" id="GO:0005737">
    <property type="term" value="C:cytoplasm"/>
    <property type="evidence" value="ECO:0007669"/>
    <property type="project" value="TreeGrafter"/>
</dbReference>
<evidence type="ECO:0000256" key="1">
    <source>
        <dbReference type="ARBA" id="ARBA00006734"/>
    </source>
</evidence>
<evidence type="ECO:0000256" key="3">
    <source>
        <dbReference type="ARBA" id="ARBA00022679"/>
    </source>
</evidence>
<proteinExistence type="inferred from homology"/>
<dbReference type="InterPro" id="IPR002088">
    <property type="entry name" value="Prenyl_trans_a"/>
</dbReference>